<keyword evidence="1" id="KW-0472">Membrane</keyword>
<name>A0ABT2IJ31_9FLAO</name>
<dbReference type="Proteomes" id="UP001142057">
    <property type="component" value="Unassembled WGS sequence"/>
</dbReference>
<protein>
    <submittedName>
        <fullName evidence="2">Uncharacterized protein</fullName>
    </submittedName>
</protein>
<accession>A0ABT2IJ31</accession>
<gene>
    <name evidence="2" type="ORF">NZD88_13960</name>
</gene>
<feature type="transmembrane region" description="Helical" evidence="1">
    <location>
        <begin position="12"/>
        <end position="29"/>
    </location>
</feature>
<sequence length="184" mass="21723">MFKVKINNIDVLPYIIIFLILLCFSLFQLSTRNILKIKYEWELGCLSLVLFTLGVMNYIKKIHDPEGVNLSSLVSTEDLRTPTYNYTGFLDQGTNISFVKFYFSKDEVYMYYRNFFPIKIYYGPFNISKKEGFSSNKFTLREFKKINTTEAKLSIESQNGTTSYTLYMRNISNKDFDLLNNYFK</sequence>
<dbReference type="RefSeq" id="WP_259829958.1">
    <property type="nucleotide sequence ID" value="NZ_JANZQH010000006.1"/>
</dbReference>
<comment type="caution">
    <text evidence="2">The sequence shown here is derived from an EMBL/GenBank/DDBJ whole genome shotgun (WGS) entry which is preliminary data.</text>
</comment>
<organism evidence="2 3">
    <name type="scientific">Chryseobacterium pyrolae</name>
    <dbReference type="NCBI Taxonomy" id="2987481"/>
    <lineage>
        <taxon>Bacteria</taxon>
        <taxon>Pseudomonadati</taxon>
        <taxon>Bacteroidota</taxon>
        <taxon>Flavobacteriia</taxon>
        <taxon>Flavobacteriales</taxon>
        <taxon>Weeksellaceae</taxon>
        <taxon>Chryseobacterium group</taxon>
        <taxon>Chryseobacterium</taxon>
    </lineage>
</organism>
<keyword evidence="1" id="KW-1133">Transmembrane helix</keyword>
<proteinExistence type="predicted"/>
<dbReference type="EMBL" id="JANZQH010000006">
    <property type="protein sequence ID" value="MCT2408650.1"/>
    <property type="molecule type" value="Genomic_DNA"/>
</dbReference>
<reference evidence="2" key="1">
    <citation type="submission" date="2022-08" db="EMBL/GenBank/DDBJ databases">
        <title>Chryseobacterium antibioticum,isolated from the rhizosphere soil of Pyrola in Tibet.</title>
        <authorList>
            <person name="Kan Y."/>
        </authorList>
    </citation>
    <scope>NUCLEOTIDE SEQUENCE</scope>
    <source>
        <strain evidence="2">Pc2-12</strain>
    </source>
</reference>
<keyword evidence="1" id="KW-0812">Transmembrane</keyword>
<keyword evidence="3" id="KW-1185">Reference proteome</keyword>
<evidence type="ECO:0000313" key="2">
    <source>
        <dbReference type="EMBL" id="MCT2408650.1"/>
    </source>
</evidence>
<evidence type="ECO:0000256" key="1">
    <source>
        <dbReference type="SAM" id="Phobius"/>
    </source>
</evidence>
<evidence type="ECO:0000313" key="3">
    <source>
        <dbReference type="Proteomes" id="UP001142057"/>
    </source>
</evidence>